<sequence>MRPHRLELTAFGAFPGTVELDLDRLGAGGLVLLCGETGGGKTTLLDALGFALYGTVPGLRGVRDLRSHHAAADVAPRVRLEYSVPAGRFRVTRWPGWDRPKRRGNGTQREHPKAQLERWTSSGWQMEATRNDDVGLEVSLHLGMKPEQFFQVVMLPQGRFADFLHADNDAREALLKQLFSVGLFERVEQWLADRAKRAADDHGVARQSLDRVHAKIIEAAGVEAHPADTETAPVGAAAPGPDWATALAEAARAGEISAAKRRDEAARARELADRQLAATHEAARRAEDRARLRARLAELVELAPEITSLAAELDAAGRAGMVSRAVADAAGRADEAGRAAHDEVTARVDLAAASVPSLDTTRESSGRLASQLSAGPDAGAGELGTLAALAHTESGRLEALALALATADEAEREVAAAERDALTHAQAAEVHVTELETTFPIARGTAQDRVGRARHAAQLAPALAERADQLADLADAVRARQAAFLAADETQAAATLARARAAELRQQRFDAITAELAAALVGDTPCPVCGSLVHPDPAEVRADHVNKDDERAADDEAGRREATAREARERVAGLTERVRALRATLLRIPEALRADDTAGEPVQELLGELRGTLLDEEMLLASPAALPGAGAGQPTPAERGATELAAVARAFAGSAGEAAAAAADLATAEAELDRLARAETAAHAGLAAHRSGESEAGSRAAAARKRAAKALAAVPDVLRDPAGLAARVDAVAAFARGCEATRAAVLAAVRAADESRRAEATAIAAATEAGFADPVSALAAVREASWLADARARIQAHQEERVRIQSRLDAPELAGIADDAPIAVEEHERAAEDARRAHEEALAAAATAADRTCRLDALVQEYVAAHAALAPRKATADQLRALADLAAGRGGNLHGMPLSSYVLAARLEEVAQAASRRLSVMSGGRYTLVHDAGERRDRRRRAGLGLLVEDAWTGRSRPTATLSGGETFQAALSLALGLADVVSAESGGHAIDALFIDEGFGTLDPDSLDEVMNVLDELRSGGRLVGVVSHVADLRLRIPTQIQVHKGPDGSTVDTTT</sequence>
<evidence type="ECO:0000256" key="3">
    <source>
        <dbReference type="ARBA" id="ARBA00013368"/>
    </source>
</evidence>
<dbReference type="SUPFAM" id="SSF52540">
    <property type="entry name" value="P-loop containing nucleoside triphosphate hydrolases"/>
    <property type="match status" value="1"/>
</dbReference>
<feature type="region of interest" description="Disordered" evidence="5">
    <location>
        <begin position="541"/>
        <end position="568"/>
    </location>
</feature>
<dbReference type="AlphaFoldDB" id="A0A1V2I2F2"/>
<comment type="subunit">
    <text evidence="2">Heterodimer of SbcC and SbcD.</text>
</comment>
<dbReference type="RefSeq" id="WP_076820849.1">
    <property type="nucleotide sequence ID" value="NZ_MOMC01000072.1"/>
</dbReference>
<accession>A0A1V2I2F2</accession>
<keyword evidence="8" id="KW-1185">Reference proteome</keyword>
<evidence type="ECO:0000313" key="8">
    <source>
        <dbReference type="Proteomes" id="UP000188929"/>
    </source>
</evidence>
<evidence type="ECO:0000256" key="4">
    <source>
        <dbReference type="SAM" id="Coils"/>
    </source>
</evidence>
<dbReference type="STRING" id="1834516.BL253_30510"/>
<reference evidence="8" key="1">
    <citation type="submission" date="2016-10" db="EMBL/GenBank/DDBJ databases">
        <title>Frankia sp. NRRL B-16386 Genome sequencing.</title>
        <authorList>
            <person name="Ghodhbane-Gtari F."/>
            <person name="Swanson E."/>
            <person name="Gueddou A."/>
            <person name="Hezbri K."/>
            <person name="Ktari K."/>
            <person name="Nouioui I."/>
            <person name="Morris K."/>
            <person name="Simpson S."/>
            <person name="Abebe-Akele F."/>
            <person name="Thomas K."/>
            <person name="Gtari M."/>
            <person name="Tisa L.S."/>
        </authorList>
    </citation>
    <scope>NUCLEOTIDE SEQUENCE [LARGE SCALE GENOMIC DNA]</scope>
    <source>
        <strain evidence="8">NRRL B-16386</strain>
    </source>
</reference>
<dbReference type="EMBL" id="MOMC01000072">
    <property type="protein sequence ID" value="ONH24354.1"/>
    <property type="molecule type" value="Genomic_DNA"/>
</dbReference>
<dbReference type="Gene3D" id="3.40.50.300">
    <property type="entry name" value="P-loop containing nucleotide triphosphate hydrolases"/>
    <property type="match status" value="2"/>
</dbReference>
<evidence type="ECO:0000256" key="5">
    <source>
        <dbReference type="SAM" id="MobiDB-lite"/>
    </source>
</evidence>
<dbReference type="PANTHER" id="PTHR32114">
    <property type="entry name" value="ABC TRANSPORTER ABCH.3"/>
    <property type="match status" value="1"/>
</dbReference>
<comment type="similarity">
    <text evidence="1">Belongs to the SMC family. SbcC subfamily.</text>
</comment>
<feature type="coiled-coil region" evidence="4">
    <location>
        <begin position="787"/>
        <end position="844"/>
    </location>
</feature>
<dbReference type="Proteomes" id="UP000188929">
    <property type="component" value="Unassembled WGS sequence"/>
</dbReference>
<feature type="region of interest" description="Disordered" evidence="5">
    <location>
        <begin position="95"/>
        <end position="119"/>
    </location>
</feature>
<evidence type="ECO:0000256" key="2">
    <source>
        <dbReference type="ARBA" id="ARBA00011322"/>
    </source>
</evidence>
<dbReference type="PANTHER" id="PTHR32114:SF2">
    <property type="entry name" value="ABC TRANSPORTER ABCH.3"/>
    <property type="match status" value="1"/>
</dbReference>
<dbReference type="OrthoDB" id="9795626at2"/>
<keyword evidence="4" id="KW-0175">Coiled coil</keyword>
<evidence type="ECO:0000259" key="6">
    <source>
        <dbReference type="Pfam" id="PF13476"/>
    </source>
</evidence>
<proteinExistence type="inferred from homology"/>
<dbReference type="InterPro" id="IPR038729">
    <property type="entry name" value="Rad50/SbcC_AAA"/>
</dbReference>
<evidence type="ECO:0000313" key="7">
    <source>
        <dbReference type="EMBL" id="ONH24354.1"/>
    </source>
</evidence>
<dbReference type="Pfam" id="PF13558">
    <property type="entry name" value="SbcC_Walker_B"/>
    <property type="match status" value="1"/>
</dbReference>
<name>A0A1V2I2F2_9ACTN</name>
<protein>
    <recommendedName>
        <fullName evidence="3">Nuclease SbcCD subunit C</fullName>
    </recommendedName>
</protein>
<comment type="caution">
    <text evidence="7">The sequence shown here is derived from an EMBL/GenBank/DDBJ whole genome shotgun (WGS) entry which is preliminary data.</text>
</comment>
<dbReference type="InterPro" id="IPR027417">
    <property type="entry name" value="P-loop_NTPase"/>
</dbReference>
<dbReference type="GO" id="GO:0016887">
    <property type="term" value="F:ATP hydrolysis activity"/>
    <property type="evidence" value="ECO:0007669"/>
    <property type="project" value="InterPro"/>
</dbReference>
<gene>
    <name evidence="7" type="ORF">BL253_30510</name>
</gene>
<dbReference type="Pfam" id="PF13476">
    <property type="entry name" value="AAA_23"/>
    <property type="match status" value="1"/>
</dbReference>
<evidence type="ECO:0000256" key="1">
    <source>
        <dbReference type="ARBA" id="ARBA00006930"/>
    </source>
</evidence>
<feature type="coiled-coil region" evidence="4">
    <location>
        <begin position="400"/>
        <end position="427"/>
    </location>
</feature>
<organism evidence="7 8">
    <name type="scientific">Pseudofrankia asymbiotica</name>
    <dbReference type="NCBI Taxonomy" id="1834516"/>
    <lineage>
        <taxon>Bacteria</taxon>
        <taxon>Bacillati</taxon>
        <taxon>Actinomycetota</taxon>
        <taxon>Actinomycetes</taxon>
        <taxon>Frankiales</taxon>
        <taxon>Frankiaceae</taxon>
        <taxon>Pseudofrankia</taxon>
    </lineage>
</organism>
<feature type="region of interest" description="Disordered" evidence="5">
    <location>
        <begin position="355"/>
        <end position="376"/>
    </location>
</feature>
<feature type="domain" description="Rad50/SbcC-type AAA" evidence="6">
    <location>
        <begin position="5"/>
        <end position="177"/>
    </location>
</feature>
<dbReference type="GO" id="GO:0006302">
    <property type="term" value="P:double-strand break repair"/>
    <property type="evidence" value="ECO:0007669"/>
    <property type="project" value="InterPro"/>
</dbReference>